<evidence type="ECO:0000256" key="4">
    <source>
        <dbReference type="ARBA" id="ARBA00023136"/>
    </source>
</evidence>
<dbReference type="PANTHER" id="PTHR11785">
    <property type="entry name" value="AMINO ACID TRANSPORTER"/>
    <property type="match status" value="1"/>
</dbReference>
<gene>
    <name evidence="6" type="ORF">Ana3638_04065</name>
</gene>
<feature type="transmembrane region" description="Helical" evidence="5">
    <location>
        <begin position="198"/>
        <end position="219"/>
    </location>
</feature>
<dbReference type="PANTHER" id="PTHR11785:SF512">
    <property type="entry name" value="SOBREMESA, ISOFORM B"/>
    <property type="match status" value="1"/>
</dbReference>
<feature type="transmembrane region" description="Helical" evidence="5">
    <location>
        <begin position="159"/>
        <end position="178"/>
    </location>
</feature>
<keyword evidence="3 5" id="KW-1133">Transmembrane helix</keyword>
<dbReference type="AlphaFoldDB" id="A0A6P1TIC8"/>
<accession>A0A6P1TIC8</accession>
<feature type="transmembrane region" description="Helical" evidence="5">
    <location>
        <begin position="364"/>
        <end position="384"/>
    </location>
</feature>
<dbReference type="GO" id="GO:0015179">
    <property type="term" value="F:L-amino acid transmembrane transporter activity"/>
    <property type="evidence" value="ECO:0007669"/>
    <property type="project" value="TreeGrafter"/>
</dbReference>
<feature type="transmembrane region" description="Helical" evidence="5">
    <location>
        <begin position="331"/>
        <end position="352"/>
    </location>
</feature>
<dbReference type="Gene3D" id="1.20.1740.10">
    <property type="entry name" value="Amino acid/polyamine transporter I"/>
    <property type="match status" value="1"/>
</dbReference>
<feature type="transmembrane region" description="Helical" evidence="5">
    <location>
        <begin position="129"/>
        <end position="147"/>
    </location>
</feature>
<protein>
    <submittedName>
        <fullName evidence="6">Amino acid permease</fullName>
    </submittedName>
</protein>
<dbReference type="Pfam" id="PF13520">
    <property type="entry name" value="AA_permease_2"/>
    <property type="match status" value="1"/>
</dbReference>
<dbReference type="KEGG" id="anr:Ana3638_04065"/>
<proteinExistence type="predicted"/>
<evidence type="ECO:0000256" key="5">
    <source>
        <dbReference type="SAM" id="Phobius"/>
    </source>
</evidence>
<feature type="transmembrane region" description="Helical" evidence="5">
    <location>
        <begin position="423"/>
        <end position="442"/>
    </location>
</feature>
<dbReference type="PIRSF" id="PIRSF006060">
    <property type="entry name" value="AA_transporter"/>
    <property type="match status" value="1"/>
</dbReference>
<keyword evidence="2 5" id="KW-0812">Transmembrane</keyword>
<dbReference type="Proteomes" id="UP000464314">
    <property type="component" value="Chromosome"/>
</dbReference>
<name>A0A6P1TIC8_9FIRM</name>
<reference evidence="6 7" key="1">
    <citation type="submission" date="2020-01" db="EMBL/GenBank/DDBJ databases">
        <title>Genome analysis of Anaerocolumna sp. CBA3638.</title>
        <authorList>
            <person name="Kim J."/>
            <person name="Roh S.W."/>
        </authorList>
    </citation>
    <scope>NUCLEOTIDE SEQUENCE [LARGE SCALE GENOMIC DNA]</scope>
    <source>
        <strain evidence="6 7">CBA3638</strain>
    </source>
</reference>
<keyword evidence="4 5" id="KW-0472">Membrane</keyword>
<dbReference type="InterPro" id="IPR050598">
    <property type="entry name" value="AminoAcid_Transporter"/>
</dbReference>
<evidence type="ECO:0000256" key="2">
    <source>
        <dbReference type="ARBA" id="ARBA00022692"/>
    </source>
</evidence>
<sequence length="450" mass="49036">MENRKEHYSLLTATTMIIGIVIGSGIFFKSDDVLKYTGGNIGLGILVLCIGAFSIIFGSLTLTELSMRTKKNGGFVGYYEEFISKGAACGFGWFQTFIYFPSLTAVVAWVSGIYTASLFGFEGTLENQIAIGFGFMTLLFLINILSLKLGGYFQNLTTIIKLIPLLGIALLGVFLGSANPEIPKGIEIIGKSNVGFGWLAALAPIAFSYDGWIIATSITNEVKKPQKNMPLALIIGPLVVLGVYLLYFLGITNMLGTSYIMSTGNDAVNKAGEILLGNHGSKIILIFIIISILGVVNGITLGSLRMPQALASKDMIPGSKKIAEIHPKYQLSLKSCLLSYIITLIWMVLHYITQKSGIIGSSDVSEIAIVFSYVCYIILYLKVMKMKKDKLIKSKFKGIICPVFGILGSVIILIGGIVSNPLYVPVFMLICLIVGGIGYYYYYSKKKYQR</sequence>
<feature type="transmembrane region" description="Helical" evidence="5">
    <location>
        <begin position="231"/>
        <end position="251"/>
    </location>
</feature>
<organism evidence="6 7">
    <name type="scientific">Anaerocolumna sedimenticola</name>
    <dbReference type="NCBI Taxonomy" id="2696063"/>
    <lineage>
        <taxon>Bacteria</taxon>
        <taxon>Bacillati</taxon>
        <taxon>Bacillota</taxon>
        <taxon>Clostridia</taxon>
        <taxon>Lachnospirales</taxon>
        <taxon>Lachnospiraceae</taxon>
        <taxon>Anaerocolumna</taxon>
    </lineage>
</organism>
<evidence type="ECO:0000313" key="6">
    <source>
        <dbReference type="EMBL" id="QHQ60057.1"/>
    </source>
</evidence>
<dbReference type="InterPro" id="IPR002293">
    <property type="entry name" value="AA/rel_permease1"/>
</dbReference>
<feature type="transmembrane region" description="Helical" evidence="5">
    <location>
        <begin position="40"/>
        <end position="62"/>
    </location>
</feature>
<feature type="transmembrane region" description="Helical" evidence="5">
    <location>
        <begin position="396"/>
        <end position="417"/>
    </location>
</feature>
<feature type="transmembrane region" description="Helical" evidence="5">
    <location>
        <begin position="283"/>
        <end position="304"/>
    </location>
</feature>
<dbReference type="GO" id="GO:0016020">
    <property type="term" value="C:membrane"/>
    <property type="evidence" value="ECO:0007669"/>
    <property type="project" value="UniProtKB-SubCell"/>
</dbReference>
<keyword evidence="7" id="KW-1185">Reference proteome</keyword>
<evidence type="ECO:0000313" key="7">
    <source>
        <dbReference type="Proteomes" id="UP000464314"/>
    </source>
</evidence>
<dbReference type="RefSeq" id="WP_161836893.1">
    <property type="nucleotide sequence ID" value="NZ_CP048000.1"/>
</dbReference>
<feature type="transmembrane region" description="Helical" evidence="5">
    <location>
        <begin position="97"/>
        <end position="117"/>
    </location>
</feature>
<evidence type="ECO:0000256" key="3">
    <source>
        <dbReference type="ARBA" id="ARBA00022989"/>
    </source>
</evidence>
<dbReference type="EMBL" id="CP048000">
    <property type="protein sequence ID" value="QHQ60057.1"/>
    <property type="molecule type" value="Genomic_DNA"/>
</dbReference>
<comment type="subcellular location">
    <subcellularLocation>
        <location evidence="1">Membrane</location>
        <topology evidence="1">Multi-pass membrane protein</topology>
    </subcellularLocation>
</comment>
<evidence type="ECO:0000256" key="1">
    <source>
        <dbReference type="ARBA" id="ARBA00004141"/>
    </source>
</evidence>
<feature type="transmembrane region" description="Helical" evidence="5">
    <location>
        <begin position="7"/>
        <end position="28"/>
    </location>
</feature>